<dbReference type="InterPro" id="IPR008446">
    <property type="entry name" value="Chordopox_G2"/>
</dbReference>
<evidence type="ECO:0000313" key="7">
    <source>
        <dbReference type="EMBL" id="AAR07408.1"/>
    </source>
</evidence>
<comment type="similarity">
    <text evidence="5">Belongs to the orthopoxvirus OPG087 family.</text>
</comment>
<accession>Q6TUW1</accession>
<dbReference type="Proteomes" id="UP000008596">
    <property type="component" value="Segment"/>
</dbReference>
<evidence type="ECO:0000256" key="3">
    <source>
        <dbReference type="ARBA" id="ARBA00022917"/>
    </source>
</evidence>
<keyword evidence="1" id="KW-0244">Early protein</keyword>
<reference evidence="7 8" key="3">
    <citation type="journal article" date="2003" name="Proc. Natl. Acad. Sci. U.S.A.">
        <title>A secreted high-affinity inhibitor of human TNF from Tanapox virus.</title>
        <authorList>
            <person name="Brunetti C.R."/>
            <person name="Paulose-Murphy M."/>
            <person name="Singh R."/>
            <person name="Qin J."/>
            <person name="Barrett J.W."/>
            <person name="Tardivel A."/>
            <person name="Schneider P."/>
            <person name="Essani K."/>
            <person name="McFadden G."/>
        </authorList>
    </citation>
    <scope>NUCLEOTIDE SEQUENCE [LARGE SCALE GENOMIC DNA]</scope>
    <source>
        <strain evidence="8">VR587</strain>
    </source>
</reference>
<organismHost>
    <name type="scientific">Papio hamadryas</name>
    <name type="common">Hamadryas baboon</name>
    <dbReference type="NCBI Taxonomy" id="9557"/>
</organismHost>
<comment type="function">
    <text evidence="4">Involved in postreplicative transcription elongation on intermediate and late genes.</text>
</comment>
<evidence type="ECO:0000256" key="2">
    <source>
        <dbReference type="ARBA" id="ARBA00022768"/>
    </source>
</evidence>
<proteinExistence type="inferred from homology"/>
<evidence type="ECO:0000256" key="4">
    <source>
        <dbReference type="ARBA" id="ARBA00034664"/>
    </source>
</evidence>
<organismHost>
    <name type="scientific">Erythrocebus patas</name>
    <name type="common">Red guenon</name>
    <name type="synonym">Cercopithecus patas</name>
    <dbReference type="NCBI Taxonomy" id="9538"/>
</organismHost>
<keyword evidence="3" id="KW-0648">Protein biosynthesis</keyword>
<reference evidence="7 8" key="2">
    <citation type="journal article" date="2003" name="J. Virol.">
        <title>Complete genomic sequence and comparative analysis of the tumorigenic poxvirus Yaba monkey tumor virus.</title>
        <authorList>
            <person name="Brunetti C.R."/>
            <person name="Amano H."/>
            <person name="Ueda Y."/>
            <person name="Qin J."/>
            <person name="Miyamura T."/>
            <person name="Suzuki T."/>
            <person name="Li X."/>
            <person name="Barrett J.W."/>
            <person name="McFadden G."/>
        </authorList>
    </citation>
    <scope>NUCLEOTIDE SEQUENCE [LARGE SCALE GENOMIC DNA]</scope>
    <source>
        <strain evidence="8">VR587</strain>
    </source>
</reference>
<organismHost>
    <name type="scientific">Homo sapiens</name>
    <name type="common">Human</name>
    <dbReference type="NCBI Taxonomy" id="9606"/>
</organismHost>
<sequence>MPFRDIILFYLSHFLLMDDEYSMKMAISLCRGFNIELSEIISEFKNKKFFNNIIKVFECKDLMSEIIVCFPNNIIMTLIKLRLCKFSKTIKSSYKLNNTMNGIAIIKDRNIFVIKANDNFIDFLITKYNSQIYSYVKEKPKSLIGCKLIICGYSNVTFLAYTMANITCNNNLKVVVTEKCIQELTKLQNIQLLKNLFDKGSGTVNKVLRKVFYSVLGGGQTQ</sequence>
<organism evidence="7 8">
    <name type="scientific">Yaba monkey tumor virus (strain VR587)</name>
    <name type="common">YMTV</name>
    <dbReference type="NCBI Taxonomy" id="928314"/>
    <lineage>
        <taxon>Viruses</taxon>
        <taxon>Varidnaviria</taxon>
        <taxon>Bamfordvirae</taxon>
        <taxon>Nucleocytoviricota</taxon>
        <taxon>Pokkesviricetes</taxon>
        <taxon>Chitovirales</taxon>
        <taxon>Poxviridae</taxon>
        <taxon>Chordopoxvirinae</taxon>
        <taxon>Yatapoxvirus</taxon>
        <taxon>Yatapoxvirus yabapox</taxon>
        <taxon>Yaba monkey tumor virus</taxon>
    </lineage>
</organism>
<keyword evidence="2" id="KW-0251">Elongation factor</keyword>
<evidence type="ECO:0000256" key="1">
    <source>
        <dbReference type="ARBA" id="ARBA00022518"/>
    </source>
</evidence>
<name>Q6TUW1_YMTV5</name>
<evidence type="ECO:0000256" key="5">
    <source>
        <dbReference type="ARBA" id="ARBA00034755"/>
    </source>
</evidence>
<protein>
    <recommendedName>
        <fullName evidence="6">Late transcription elongation factor OPG087</fullName>
    </recommendedName>
</protein>
<dbReference type="EMBL" id="AY386371">
    <property type="protein sequence ID" value="AAR07408.1"/>
    <property type="molecule type" value="Genomic_DNA"/>
</dbReference>
<dbReference type="RefSeq" id="NP_938307.1">
    <property type="nucleotide sequence ID" value="NC_005179.1"/>
</dbReference>
<reference evidence="7 8" key="1">
    <citation type="journal article" date="1995" name="J. Gen. Virol.">
        <title>Identification and characterization of the thymidine kinase gene of Yaba virus.</title>
        <authorList>
            <person name="Amano H."/>
            <person name="Ueda Y."/>
            <person name="Miyamura T."/>
        </authorList>
    </citation>
    <scope>NUCLEOTIDE SEQUENCE [LARGE SCALE GENOMIC DNA]</scope>
    <source>
        <strain evidence="8">VR587</strain>
    </source>
</reference>
<dbReference type="KEGG" id="vg:2943586"/>
<evidence type="ECO:0000313" key="8">
    <source>
        <dbReference type="Proteomes" id="UP000008596"/>
    </source>
</evidence>
<dbReference type="Pfam" id="PF05796">
    <property type="entry name" value="Chordopox_G2"/>
    <property type="match status" value="1"/>
</dbReference>
<organismHost>
    <name type="scientific">Macaca</name>
    <name type="common">macaques</name>
    <dbReference type="NCBI Taxonomy" id="9539"/>
</organismHost>
<dbReference type="GeneID" id="2943586"/>
<evidence type="ECO:0000256" key="6">
    <source>
        <dbReference type="ARBA" id="ARBA00034831"/>
    </source>
</evidence>
<keyword evidence="8" id="KW-1185">Reference proteome</keyword>